<dbReference type="Proteomes" id="UP000605148">
    <property type="component" value="Unassembled WGS sequence"/>
</dbReference>
<keyword evidence="3 6" id="KW-0812">Transmembrane</keyword>
<feature type="transmembrane region" description="Helical" evidence="6">
    <location>
        <begin position="12"/>
        <end position="37"/>
    </location>
</feature>
<dbReference type="PANTHER" id="PTHR34820">
    <property type="entry name" value="INNER MEMBRANE PROTEIN YEBZ"/>
    <property type="match status" value="1"/>
</dbReference>
<evidence type="ECO:0000313" key="8">
    <source>
        <dbReference type="EMBL" id="GGB43814.1"/>
    </source>
</evidence>
<evidence type="ECO:0000256" key="6">
    <source>
        <dbReference type="SAM" id="Phobius"/>
    </source>
</evidence>
<dbReference type="InterPro" id="IPR032694">
    <property type="entry name" value="CopC/D"/>
</dbReference>
<protein>
    <recommendedName>
        <fullName evidence="7">Copper resistance protein D domain-containing protein</fullName>
    </recommendedName>
</protein>
<feature type="transmembrane region" description="Helical" evidence="6">
    <location>
        <begin position="123"/>
        <end position="143"/>
    </location>
</feature>
<accession>A0A916THC1</accession>
<evidence type="ECO:0000256" key="4">
    <source>
        <dbReference type="ARBA" id="ARBA00022989"/>
    </source>
</evidence>
<dbReference type="OrthoDB" id="8478277at2"/>
<feature type="transmembrane region" description="Helical" evidence="6">
    <location>
        <begin position="89"/>
        <end position="116"/>
    </location>
</feature>
<evidence type="ECO:0000256" key="2">
    <source>
        <dbReference type="ARBA" id="ARBA00022475"/>
    </source>
</evidence>
<dbReference type="EMBL" id="BMFA01000004">
    <property type="protein sequence ID" value="GGB43814.1"/>
    <property type="molecule type" value="Genomic_DNA"/>
</dbReference>
<feature type="transmembrane region" description="Helical" evidence="6">
    <location>
        <begin position="194"/>
        <end position="216"/>
    </location>
</feature>
<evidence type="ECO:0000256" key="1">
    <source>
        <dbReference type="ARBA" id="ARBA00004651"/>
    </source>
</evidence>
<name>A0A916THC1_9HYPH</name>
<evidence type="ECO:0000259" key="7">
    <source>
        <dbReference type="Pfam" id="PF05425"/>
    </source>
</evidence>
<dbReference type="InterPro" id="IPR008457">
    <property type="entry name" value="Cu-R_CopD_dom"/>
</dbReference>
<feature type="transmembrane region" description="Helical" evidence="6">
    <location>
        <begin position="49"/>
        <end position="69"/>
    </location>
</feature>
<dbReference type="PANTHER" id="PTHR34820:SF4">
    <property type="entry name" value="INNER MEMBRANE PROTEIN YEBZ"/>
    <property type="match status" value="1"/>
</dbReference>
<comment type="subcellular location">
    <subcellularLocation>
        <location evidence="1">Cell membrane</location>
        <topology evidence="1">Multi-pass membrane protein</topology>
    </subcellularLocation>
</comment>
<organism evidence="8 9">
    <name type="scientific">Roseibium aquae</name>
    <dbReference type="NCBI Taxonomy" id="1323746"/>
    <lineage>
        <taxon>Bacteria</taxon>
        <taxon>Pseudomonadati</taxon>
        <taxon>Pseudomonadota</taxon>
        <taxon>Alphaproteobacteria</taxon>
        <taxon>Hyphomicrobiales</taxon>
        <taxon>Stappiaceae</taxon>
        <taxon>Roseibium</taxon>
    </lineage>
</organism>
<keyword evidence="9" id="KW-1185">Reference proteome</keyword>
<evidence type="ECO:0000256" key="3">
    <source>
        <dbReference type="ARBA" id="ARBA00022692"/>
    </source>
</evidence>
<dbReference type="RefSeq" id="WP_150495792.1">
    <property type="nucleotide sequence ID" value="NZ_BMFA01000004.1"/>
</dbReference>
<proteinExistence type="predicted"/>
<keyword evidence="5 6" id="KW-0472">Membrane</keyword>
<reference evidence="8" key="1">
    <citation type="journal article" date="2014" name="Int. J. Syst. Evol. Microbiol.">
        <title>Complete genome sequence of Corynebacterium casei LMG S-19264T (=DSM 44701T), isolated from a smear-ripened cheese.</title>
        <authorList>
            <consortium name="US DOE Joint Genome Institute (JGI-PGF)"/>
            <person name="Walter F."/>
            <person name="Albersmeier A."/>
            <person name="Kalinowski J."/>
            <person name="Ruckert C."/>
        </authorList>
    </citation>
    <scope>NUCLEOTIDE SEQUENCE</scope>
    <source>
        <strain evidence="8">CGMCC 1.12426</strain>
    </source>
</reference>
<feature type="transmembrane region" description="Helical" evidence="6">
    <location>
        <begin position="149"/>
        <end position="173"/>
    </location>
</feature>
<dbReference type="Pfam" id="PF05425">
    <property type="entry name" value="CopD"/>
    <property type="match status" value="1"/>
</dbReference>
<feature type="transmembrane region" description="Helical" evidence="6">
    <location>
        <begin position="269"/>
        <end position="289"/>
    </location>
</feature>
<comment type="caution">
    <text evidence="8">The sequence shown here is derived from an EMBL/GenBank/DDBJ whole genome shotgun (WGS) entry which is preliminary data.</text>
</comment>
<dbReference type="AlphaFoldDB" id="A0A916THC1"/>
<feature type="domain" description="Copper resistance protein D" evidence="7">
    <location>
        <begin position="188"/>
        <end position="286"/>
    </location>
</feature>
<dbReference type="GO" id="GO:0006825">
    <property type="term" value="P:copper ion transport"/>
    <property type="evidence" value="ECO:0007669"/>
    <property type="project" value="InterPro"/>
</dbReference>
<reference evidence="8" key="2">
    <citation type="submission" date="2020-09" db="EMBL/GenBank/DDBJ databases">
        <authorList>
            <person name="Sun Q."/>
            <person name="Zhou Y."/>
        </authorList>
    </citation>
    <scope>NUCLEOTIDE SEQUENCE</scope>
    <source>
        <strain evidence="8">CGMCC 1.12426</strain>
    </source>
</reference>
<sequence>MIAALASADALIWISIFVKTLAYATTLSAIGSVLVLVALRELSEHGRAALRLTAVASVLAAALFSALRLPVRASFLMGGTWDGATDPMILGMVADSPLGTSVALRLVGLALILAVLWRARAGLALALVGASIASASFALRGHALGEPQIILGALITLHILCLAFWVGAFAPMVRAARLDPPARAGALAHEFGRRALWAVGLVVLAGGFTLALLGAATPSALSSPYGQMFAVKLVLFAGVLALAAFNKLTLTPALSAGTPGTGARLRRSISVEAGLVAGILVVTAALTTLSAPPDNNDSAQAPGFAPLHGPVYQTFGEPS</sequence>
<evidence type="ECO:0000313" key="9">
    <source>
        <dbReference type="Proteomes" id="UP000605148"/>
    </source>
</evidence>
<feature type="transmembrane region" description="Helical" evidence="6">
    <location>
        <begin position="228"/>
        <end position="248"/>
    </location>
</feature>
<dbReference type="GO" id="GO:0005886">
    <property type="term" value="C:plasma membrane"/>
    <property type="evidence" value="ECO:0007669"/>
    <property type="project" value="UniProtKB-SubCell"/>
</dbReference>
<keyword evidence="2" id="KW-1003">Cell membrane</keyword>
<gene>
    <name evidence="8" type="ORF">GCM10011316_14720</name>
</gene>
<keyword evidence="4 6" id="KW-1133">Transmembrane helix</keyword>
<evidence type="ECO:0000256" key="5">
    <source>
        <dbReference type="ARBA" id="ARBA00023136"/>
    </source>
</evidence>